<dbReference type="Pfam" id="PF06452">
    <property type="entry name" value="CBM9_1"/>
    <property type="match status" value="1"/>
</dbReference>
<dbReference type="GO" id="GO:0004553">
    <property type="term" value="F:hydrolase activity, hydrolyzing O-glycosyl compounds"/>
    <property type="evidence" value="ECO:0007669"/>
    <property type="project" value="InterPro"/>
</dbReference>
<accession>A0A150PRS6</accession>
<dbReference type="AlphaFoldDB" id="A0A150PRS6"/>
<proteinExistence type="predicted"/>
<gene>
    <name evidence="3" type="ORF">BE04_44410</name>
</gene>
<dbReference type="InterPro" id="IPR010502">
    <property type="entry name" value="Carb-bd_dom_fam9"/>
</dbReference>
<dbReference type="Gene3D" id="2.60.40.1190">
    <property type="match status" value="1"/>
</dbReference>
<evidence type="ECO:0000259" key="2">
    <source>
        <dbReference type="Pfam" id="PF19313"/>
    </source>
</evidence>
<dbReference type="SUPFAM" id="SSF49344">
    <property type="entry name" value="CBD9-like"/>
    <property type="match status" value="1"/>
</dbReference>
<dbReference type="GO" id="GO:0030246">
    <property type="term" value="F:carbohydrate binding"/>
    <property type="evidence" value="ECO:0007669"/>
    <property type="project" value="InterPro"/>
</dbReference>
<protein>
    <submittedName>
        <fullName evidence="3">Uncharacterized protein</fullName>
    </submittedName>
</protein>
<dbReference type="EMBL" id="JELX01001677">
    <property type="protein sequence ID" value="KYF58128.1"/>
    <property type="molecule type" value="Genomic_DNA"/>
</dbReference>
<name>A0A150PRS6_SORCE</name>
<dbReference type="InterPro" id="IPR045670">
    <property type="entry name" value="DUF5916"/>
</dbReference>
<feature type="domain" description="Carbohydrate-binding" evidence="1">
    <location>
        <begin position="13"/>
        <end position="168"/>
    </location>
</feature>
<sequence length="705" mass="77601">MHLPRLAGPVALDGLIDEAAWRAVAPVPTVVYEPAFGGAPSQRTEIRVAHDGGHLYLAARLRDTEPAEVRASSLYRDEYAGDDTVGLIVDPFNDDSTALWFYTMPTGARVDGTVSSDMASGEPDWSWNGRWEAAAQRTRDGWSAEMRIPFSTLGFESDTGNVRMGLSVYRWLARQSERHVWPPIPPRWPRAYAKPSKLRDVALTGVASRRALTVTPYVLLGYSVRSPPEAERPRGLDVEAAAYSAGADAKYGITSNLTLDVTVNTDFAQVEADDEQINLTRFPLFYPEKRQFFLERPGIFDFALSGDGRLFHSRRIGLADGEPVAILGGARLAGRAGRWEIGALDLQTAESGALPSENFGVLRLRRQLDDPLSSVGGMLTSRIGLDGRYNVAYGADGIIHVVGDEFLRLTWAQSLRSLRSARPDEAEPARWLDSGRALLAWERRRAAGLSYRAELGWAGEAFDPGVGFEPYQGYRSADLSATQEWLFDAGTPVRAAWLGAEGEAFQRSRDGLLEAAEASPFVGLTFASGDELELVSRHRREEVPEPLLLDGGIEVPVGRYAVHRAGAEFSMPDGRRLRCGASIEAGGFYDGYSLSASLSPSWNPSPHLGLGGEYRFDAIRFPDRGTSLDAHIARLRLRLGFDIHASLSAFLQYSSLTERTSINVRLRHHIREGTDLWIVYDERLGDAAAARERALLLKYTHAIAR</sequence>
<dbReference type="Proteomes" id="UP000075604">
    <property type="component" value="Unassembled WGS sequence"/>
</dbReference>
<evidence type="ECO:0000259" key="1">
    <source>
        <dbReference type="Pfam" id="PF06452"/>
    </source>
</evidence>
<evidence type="ECO:0000313" key="3">
    <source>
        <dbReference type="EMBL" id="KYF58128.1"/>
    </source>
</evidence>
<feature type="domain" description="DUF5916" evidence="2">
    <location>
        <begin position="239"/>
        <end position="318"/>
    </location>
</feature>
<evidence type="ECO:0000313" key="4">
    <source>
        <dbReference type="Proteomes" id="UP000075604"/>
    </source>
</evidence>
<dbReference type="GO" id="GO:0016052">
    <property type="term" value="P:carbohydrate catabolic process"/>
    <property type="evidence" value="ECO:0007669"/>
    <property type="project" value="InterPro"/>
</dbReference>
<comment type="caution">
    <text evidence="3">The sequence shown here is derived from an EMBL/GenBank/DDBJ whole genome shotgun (WGS) entry which is preliminary data.</text>
</comment>
<organism evidence="3 4">
    <name type="scientific">Sorangium cellulosum</name>
    <name type="common">Polyangium cellulosum</name>
    <dbReference type="NCBI Taxonomy" id="56"/>
    <lineage>
        <taxon>Bacteria</taxon>
        <taxon>Pseudomonadati</taxon>
        <taxon>Myxococcota</taxon>
        <taxon>Polyangia</taxon>
        <taxon>Polyangiales</taxon>
        <taxon>Polyangiaceae</taxon>
        <taxon>Sorangium</taxon>
    </lineage>
</organism>
<dbReference type="CDD" id="cd09618">
    <property type="entry name" value="CBM9_like_2"/>
    <property type="match status" value="1"/>
</dbReference>
<reference evidence="3 4" key="1">
    <citation type="submission" date="2014-02" db="EMBL/GenBank/DDBJ databases">
        <title>The small core and large imbalanced accessory genome model reveals a collaborative survival strategy of Sorangium cellulosum strains in nature.</title>
        <authorList>
            <person name="Han K."/>
            <person name="Peng R."/>
            <person name="Blom J."/>
            <person name="Li Y.-Z."/>
        </authorList>
    </citation>
    <scope>NUCLEOTIDE SEQUENCE [LARGE SCALE GENOMIC DNA]</scope>
    <source>
        <strain evidence="3 4">So0157-18</strain>
    </source>
</reference>
<dbReference type="Pfam" id="PF19313">
    <property type="entry name" value="DUF5916"/>
    <property type="match status" value="1"/>
</dbReference>